<name>A0ABP5SN83_9ACTN</name>
<accession>A0ABP5SN83</accession>
<proteinExistence type="predicted"/>
<dbReference type="InterPro" id="IPR026004">
    <property type="entry name" value="Septum_form"/>
</dbReference>
<comment type="caution">
    <text evidence="3">The sequence shown here is derived from an EMBL/GenBank/DDBJ whole genome shotgun (WGS) entry which is preliminary data.</text>
</comment>
<keyword evidence="1" id="KW-1133">Transmembrane helix</keyword>
<protein>
    <recommendedName>
        <fullName evidence="2">Septum formation-related domain-containing protein</fullName>
    </recommendedName>
</protein>
<dbReference type="Proteomes" id="UP001501444">
    <property type="component" value="Unassembled WGS sequence"/>
</dbReference>
<keyword evidence="1" id="KW-0812">Transmembrane</keyword>
<feature type="domain" description="Septum formation-related" evidence="2">
    <location>
        <begin position="83"/>
        <end position="213"/>
    </location>
</feature>
<gene>
    <name evidence="3" type="ORF">GCM10010170_014650</name>
</gene>
<dbReference type="Pfam" id="PF13845">
    <property type="entry name" value="Septum_form"/>
    <property type="match status" value="1"/>
</dbReference>
<keyword evidence="4" id="KW-1185">Reference proteome</keyword>
<reference evidence="4" key="1">
    <citation type="journal article" date="2019" name="Int. J. Syst. Evol. Microbiol.">
        <title>The Global Catalogue of Microorganisms (GCM) 10K type strain sequencing project: providing services to taxonomists for standard genome sequencing and annotation.</title>
        <authorList>
            <consortium name="The Broad Institute Genomics Platform"/>
            <consortium name="The Broad Institute Genome Sequencing Center for Infectious Disease"/>
            <person name="Wu L."/>
            <person name="Ma J."/>
        </authorList>
    </citation>
    <scope>NUCLEOTIDE SEQUENCE [LARGE SCALE GENOMIC DNA]</scope>
    <source>
        <strain evidence="4">JCM 3272</strain>
    </source>
</reference>
<evidence type="ECO:0000256" key="1">
    <source>
        <dbReference type="SAM" id="Phobius"/>
    </source>
</evidence>
<sequence>MCPSVRTKFIIGGLAVAMVAAVALWWHEASGDGGSGLGCYVRESSPAALFGSGSGPAATRSVGCDEPHDFEAVGLLGQTDPEGRCRKEAEEFLGGPWELSRTTLVTLGSHDPMNGTLMCALAEVADTGGKPVARSGSLHDGLRGTRPLAITCLAGDDDQARFVDCAEPHTAEFVGAVTLGEDDATKTACTNAAAQYLGLPNLEQRTDLQVNWLRRDSALCVAVGDSLRGSLKGLGTDPLPRQN</sequence>
<evidence type="ECO:0000259" key="2">
    <source>
        <dbReference type="Pfam" id="PF13845"/>
    </source>
</evidence>
<evidence type="ECO:0000313" key="4">
    <source>
        <dbReference type="Proteomes" id="UP001501444"/>
    </source>
</evidence>
<evidence type="ECO:0000313" key="3">
    <source>
        <dbReference type="EMBL" id="GAA2334973.1"/>
    </source>
</evidence>
<organism evidence="3 4">
    <name type="scientific">Dactylosporangium salmoneum</name>
    <dbReference type="NCBI Taxonomy" id="53361"/>
    <lineage>
        <taxon>Bacteria</taxon>
        <taxon>Bacillati</taxon>
        <taxon>Actinomycetota</taxon>
        <taxon>Actinomycetes</taxon>
        <taxon>Micromonosporales</taxon>
        <taxon>Micromonosporaceae</taxon>
        <taxon>Dactylosporangium</taxon>
    </lineage>
</organism>
<feature type="transmembrane region" description="Helical" evidence="1">
    <location>
        <begin position="9"/>
        <end position="27"/>
    </location>
</feature>
<keyword evidence="1" id="KW-0472">Membrane</keyword>
<dbReference type="EMBL" id="BAAARV010000015">
    <property type="protein sequence ID" value="GAA2334973.1"/>
    <property type="molecule type" value="Genomic_DNA"/>
</dbReference>